<name>A0A5B6WEA6_9ROSI</name>
<dbReference type="Proteomes" id="UP000325315">
    <property type="component" value="Unassembled WGS sequence"/>
</dbReference>
<proteinExistence type="predicted"/>
<comment type="caution">
    <text evidence="1">The sequence shown here is derived from an EMBL/GenBank/DDBJ whole genome shotgun (WGS) entry which is preliminary data.</text>
</comment>
<reference evidence="2" key="1">
    <citation type="journal article" date="2019" name="Plant Biotechnol. J.">
        <title>Genome sequencing of the Australian wild diploid species Gossypium australe highlights disease resistance and delayed gland morphogenesis.</title>
        <authorList>
            <person name="Cai Y."/>
            <person name="Cai X."/>
            <person name="Wang Q."/>
            <person name="Wang P."/>
            <person name="Zhang Y."/>
            <person name="Cai C."/>
            <person name="Xu Y."/>
            <person name="Wang K."/>
            <person name="Zhou Z."/>
            <person name="Wang C."/>
            <person name="Geng S."/>
            <person name="Li B."/>
            <person name="Dong Q."/>
            <person name="Hou Y."/>
            <person name="Wang H."/>
            <person name="Ai P."/>
            <person name="Liu Z."/>
            <person name="Yi F."/>
            <person name="Sun M."/>
            <person name="An G."/>
            <person name="Cheng J."/>
            <person name="Zhang Y."/>
            <person name="Shi Q."/>
            <person name="Xie Y."/>
            <person name="Shi X."/>
            <person name="Chang Y."/>
            <person name="Huang F."/>
            <person name="Chen Y."/>
            <person name="Hong S."/>
            <person name="Mi L."/>
            <person name="Sun Q."/>
            <person name="Zhang L."/>
            <person name="Zhou B."/>
            <person name="Peng R."/>
            <person name="Zhang X."/>
            <person name="Liu F."/>
        </authorList>
    </citation>
    <scope>NUCLEOTIDE SEQUENCE [LARGE SCALE GENOMIC DNA]</scope>
    <source>
        <strain evidence="2">cv. PA1801</strain>
    </source>
</reference>
<evidence type="ECO:0000313" key="2">
    <source>
        <dbReference type="Proteomes" id="UP000325315"/>
    </source>
</evidence>
<organism evidence="1 2">
    <name type="scientific">Gossypium australe</name>
    <dbReference type="NCBI Taxonomy" id="47621"/>
    <lineage>
        <taxon>Eukaryota</taxon>
        <taxon>Viridiplantae</taxon>
        <taxon>Streptophyta</taxon>
        <taxon>Embryophyta</taxon>
        <taxon>Tracheophyta</taxon>
        <taxon>Spermatophyta</taxon>
        <taxon>Magnoliopsida</taxon>
        <taxon>eudicotyledons</taxon>
        <taxon>Gunneridae</taxon>
        <taxon>Pentapetalae</taxon>
        <taxon>rosids</taxon>
        <taxon>malvids</taxon>
        <taxon>Malvales</taxon>
        <taxon>Malvaceae</taxon>
        <taxon>Malvoideae</taxon>
        <taxon>Gossypium</taxon>
    </lineage>
</organism>
<dbReference type="EMBL" id="SMMG02000003">
    <property type="protein sequence ID" value="KAA3480141.1"/>
    <property type="molecule type" value="Genomic_DNA"/>
</dbReference>
<dbReference type="AlphaFoldDB" id="A0A5B6WEA6"/>
<protein>
    <submittedName>
        <fullName evidence="1">Gypsy retrotransposon integrase-like protein 1</fullName>
    </submittedName>
</protein>
<dbReference type="OrthoDB" id="10622996at2759"/>
<sequence length="72" mass="8330">MDYFTNWIEAKALTTITGKQMEFFSKIQSCVGSVHHLWLKALLKHPQTNRQEESGEAKGAWLKELPEILWAL</sequence>
<accession>A0A5B6WEA6</accession>
<gene>
    <name evidence="1" type="ORF">EPI10_020598</name>
</gene>
<keyword evidence="2" id="KW-1185">Reference proteome</keyword>
<evidence type="ECO:0000313" key="1">
    <source>
        <dbReference type="EMBL" id="KAA3480141.1"/>
    </source>
</evidence>